<evidence type="ECO:0000256" key="2">
    <source>
        <dbReference type="ARBA" id="ARBA00022801"/>
    </source>
</evidence>
<dbReference type="InterPro" id="IPR044505">
    <property type="entry name" value="GlgX_Isoamylase_N_E_set"/>
</dbReference>
<dbReference type="Gene3D" id="2.60.40.1180">
    <property type="entry name" value="Golgi alpha-mannosidase II"/>
    <property type="match status" value="1"/>
</dbReference>
<feature type="domain" description="Glycosyl hydrolase family 13 catalytic" evidence="4">
    <location>
        <begin position="166"/>
        <end position="579"/>
    </location>
</feature>
<comment type="similarity">
    <text evidence="1">Belongs to the glycosyl hydrolase 13 family.</text>
</comment>
<evidence type="ECO:0000313" key="6">
    <source>
        <dbReference type="Proteomes" id="UP000626210"/>
    </source>
</evidence>
<dbReference type="InterPro" id="IPR017853">
    <property type="entry name" value="GH"/>
</dbReference>
<dbReference type="InterPro" id="IPR014756">
    <property type="entry name" value="Ig_E-set"/>
</dbReference>
<dbReference type="InterPro" id="IPR011837">
    <property type="entry name" value="Glycogen_debranch_GlgX"/>
</dbReference>
<dbReference type="Proteomes" id="UP000626210">
    <property type="component" value="Unassembled WGS sequence"/>
</dbReference>
<evidence type="ECO:0000313" key="5">
    <source>
        <dbReference type="EMBL" id="GHC99182.1"/>
    </source>
</evidence>
<evidence type="ECO:0000256" key="3">
    <source>
        <dbReference type="ARBA" id="ARBA00023295"/>
    </source>
</evidence>
<name>A0ABQ3G9T8_9BURK</name>
<dbReference type="InterPro" id="IPR013780">
    <property type="entry name" value="Glyco_hydro_b"/>
</dbReference>
<dbReference type="CDD" id="cd11326">
    <property type="entry name" value="AmyAc_Glg_debranch"/>
    <property type="match status" value="1"/>
</dbReference>
<reference evidence="6" key="1">
    <citation type="journal article" date="2019" name="Int. J. Syst. Evol. Microbiol.">
        <title>The Global Catalogue of Microorganisms (GCM) 10K type strain sequencing project: providing services to taxonomists for standard genome sequencing and annotation.</title>
        <authorList>
            <consortium name="The Broad Institute Genomics Platform"/>
            <consortium name="The Broad Institute Genome Sequencing Center for Infectious Disease"/>
            <person name="Wu L."/>
            <person name="Ma J."/>
        </authorList>
    </citation>
    <scope>NUCLEOTIDE SEQUENCE [LARGE SCALE GENOMIC DNA]</scope>
    <source>
        <strain evidence="6">KCTC 23314</strain>
    </source>
</reference>
<organism evidence="5 6">
    <name type="scientific">Pseudorhodoferax aquiterrae</name>
    <dbReference type="NCBI Taxonomy" id="747304"/>
    <lineage>
        <taxon>Bacteria</taxon>
        <taxon>Pseudomonadati</taxon>
        <taxon>Pseudomonadota</taxon>
        <taxon>Betaproteobacteria</taxon>
        <taxon>Burkholderiales</taxon>
        <taxon>Comamonadaceae</taxon>
    </lineage>
</organism>
<dbReference type="EMBL" id="BMYK01000028">
    <property type="protein sequence ID" value="GHC99182.1"/>
    <property type="molecule type" value="Genomic_DNA"/>
</dbReference>
<dbReference type="SUPFAM" id="SSF51445">
    <property type="entry name" value="(Trans)glycosidases"/>
    <property type="match status" value="1"/>
</dbReference>
<keyword evidence="6" id="KW-1185">Reference proteome</keyword>
<dbReference type="Pfam" id="PF02922">
    <property type="entry name" value="CBM_48"/>
    <property type="match status" value="1"/>
</dbReference>
<dbReference type="PANTHER" id="PTHR43002">
    <property type="entry name" value="GLYCOGEN DEBRANCHING ENZYME"/>
    <property type="match status" value="1"/>
</dbReference>
<evidence type="ECO:0000259" key="4">
    <source>
        <dbReference type="SMART" id="SM00642"/>
    </source>
</evidence>
<protein>
    <submittedName>
        <fullName evidence="5">Glycogen operon protein GlgX homolog</fullName>
    </submittedName>
</protein>
<gene>
    <name evidence="5" type="ORF">GCM10007320_55540</name>
</gene>
<dbReference type="InterPro" id="IPR013783">
    <property type="entry name" value="Ig-like_fold"/>
</dbReference>
<sequence length="702" mass="76660">MDTVKQAALHTGQPWPLGASFDGKGVNFAIVSEHAQAMELCLFDAAGQTETARIALPGRSNDVWHGYLPGALPGLVYGLRAHGPWRPERGHRFNPFKLLLDPYAREIVGDFAWRDEHFGADLRHPLHMDQADNAAWALKARVVHDDHDWAGDEPPRTPLVDSVLYEVHVKGFSASNAAVPEALRGSYAGLAHPASVAHLKQLGITAVSLLPVHYALDEQRLVNMGLTNYWGYNTLGFFCPSPRLASSQGGAAQRAEFRAMVAALHAAGIEVLLDVVYNHTAETDETGPTLSFRGLDNALYYRLPPEHKALYENHTGCGNTLDIREPRVLQLVMDSLRYWVTQMHVDGFRFDLAPVLGRGDAGFERGGPFFTAVAQDPVLSRVKMIAEPWDIGPGGYQVGGFPRGWIEWNDKFRDSMRGFWTQAAAGRPAADRGEFALRLCGSSDLYQPRNRVPGESVNYVVSHDGFTLADLVAYDQRHNQANGEHNRDGHGHNLSFNCGVEGSSSDPQVLALRAKLQRVLLATALLAQGTPMLAAGDELGHSQGGNNNPYCQDNATTWIDWAKADADLTAFTARVLALRRQALPFGGHWYSGLSDPLGLHDLTWLQADGSLLTGAPWQDAGQRVLGCLIGKPGRARAPLLLLVNGSRADADFLLPAGVCRCWLDTTHAQGHSRWYDQGEQAYKLPALSLSLLAAEGANIKID</sequence>
<accession>A0ABQ3G9T8</accession>
<dbReference type="Gene3D" id="2.60.40.10">
    <property type="entry name" value="Immunoglobulins"/>
    <property type="match status" value="1"/>
</dbReference>
<evidence type="ECO:0000256" key="1">
    <source>
        <dbReference type="ARBA" id="ARBA00008061"/>
    </source>
</evidence>
<dbReference type="InterPro" id="IPR006047">
    <property type="entry name" value="GH13_cat_dom"/>
</dbReference>
<dbReference type="SUPFAM" id="SSF51011">
    <property type="entry name" value="Glycosyl hydrolase domain"/>
    <property type="match status" value="1"/>
</dbReference>
<dbReference type="NCBIfam" id="TIGR02100">
    <property type="entry name" value="glgX_debranch"/>
    <property type="match status" value="1"/>
</dbReference>
<dbReference type="SUPFAM" id="SSF81296">
    <property type="entry name" value="E set domains"/>
    <property type="match status" value="1"/>
</dbReference>
<proteinExistence type="inferred from homology"/>
<comment type="caution">
    <text evidence="5">The sequence shown here is derived from an EMBL/GenBank/DDBJ whole genome shotgun (WGS) entry which is preliminary data.</text>
</comment>
<dbReference type="CDD" id="cd02856">
    <property type="entry name" value="E_set_GDE_Isoamylase_N"/>
    <property type="match status" value="1"/>
</dbReference>
<dbReference type="InterPro" id="IPR004193">
    <property type="entry name" value="Glyco_hydro_13_N"/>
</dbReference>
<keyword evidence="2" id="KW-0378">Hydrolase</keyword>
<keyword evidence="3" id="KW-0326">Glycosidase</keyword>
<dbReference type="SMART" id="SM00642">
    <property type="entry name" value="Aamy"/>
    <property type="match status" value="1"/>
</dbReference>
<dbReference type="Gene3D" id="3.20.20.80">
    <property type="entry name" value="Glycosidases"/>
    <property type="match status" value="1"/>
</dbReference>